<evidence type="ECO:0000256" key="1">
    <source>
        <dbReference type="ARBA" id="ARBA00022927"/>
    </source>
</evidence>
<dbReference type="GO" id="GO:0016020">
    <property type="term" value="C:membrane"/>
    <property type="evidence" value="ECO:0007669"/>
    <property type="project" value="InterPro"/>
</dbReference>
<dbReference type="InterPro" id="IPR014018">
    <property type="entry name" value="SecA_motor_DEAD"/>
</dbReference>
<feature type="region of interest" description="Disordered" evidence="3">
    <location>
        <begin position="91"/>
        <end position="114"/>
    </location>
</feature>
<dbReference type="GO" id="GO:0017038">
    <property type="term" value="P:protein import"/>
    <property type="evidence" value="ECO:0007669"/>
    <property type="project" value="InterPro"/>
</dbReference>
<keyword evidence="1" id="KW-0653">Protein transport</keyword>
<feature type="region of interest" description="Disordered" evidence="3">
    <location>
        <begin position="54"/>
        <end position="73"/>
    </location>
</feature>
<organism evidence="5">
    <name type="scientific">Culex tarsalis</name>
    <name type="common">Encephalitis mosquito</name>
    <dbReference type="NCBI Taxonomy" id="7177"/>
    <lineage>
        <taxon>Eukaryota</taxon>
        <taxon>Metazoa</taxon>
        <taxon>Ecdysozoa</taxon>
        <taxon>Arthropoda</taxon>
        <taxon>Hexapoda</taxon>
        <taxon>Insecta</taxon>
        <taxon>Pterygota</taxon>
        <taxon>Neoptera</taxon>
        <taxon>Endopterygota</taxon>
        <taxon>Diptera</taxon>
        <taxon>Nematocera</taxon>
        <taxon>Culicoidea</taxon>
        <taxon>Culicidae</taxon>
        <taxon>Culicinae</taxon>
        <taxon>Culicini</taxon>
        <taxon>Culex</taxon>
        <taxon>Culex</taxon>
    </lineage>
</organism>
<dbReference type="Pfam" id="PF07517">
    <property type="entry name" value="SecA_DEAD"/>
    <property type="match status" value="1"/>
</dbReference>
<dbReference type="EMBL" id="GFDL01006572">
    <property type="protein sequence ID" value="JAV28473.1"/>
    <property type="molecule type" value="Transcribed_RNA"/>
</dbReference>
<dbReference type="PANTHER" id="PTHR30612:SF0">
    <property type="entry name" value="CHLOROPLAST PROTEIN-TRANSPORTING ATPASE"/>
    <property type="match status" value="1"/>
</dbReference>
<sequence length="1612" mass="184060">MRVRNIKDGVVVNESSGDEDNTSDVLLPIGGAPQDGADWLFVDNNVPVCEPILAEGNGEDGVEEANREEDRKESFTETLVSNMLNFCLDESEREDNEEAGPSGLQELETKPDPGKILNIGEEEPVSDANADEKCGMPMGVDLDDEVLPAGDWRESAETYLPEFIIQGPSTNNENRRIRVGKPVPLSADCLRLRTKLVSYDGQYIKCYPYVPATGELAYSGRFRSGSVEFKLHRESALLTSGLSYVARVELGPVEALDRATCFREAREIMWKNIKIVKVLLDDDLQESKKARSDFETIMGEVCSETITTLQNAENLLQLYNIVQKYKNNANKIMAAINENKYLSVRLKTIISQHAEKENKMNVRNYVFSSLSSFFGRPQSNWTDTLKNCTRDGLRTHKSKLLEKCPAAMKSDLSKLQDKLLLFVTANDLKLFADIINALDKDVFKPILPVLMKRCFKKISSIKEDHLRNVVPVTNHIYFFLCKSLLELANEVKVKAKVENLLEYNGNEWQMCDISAWKPDSTLDSCLKQQLGLLLSLVNHFEPGKYVPNNRFEYSFKVFRDFEPTEEMKLVIEQTNMALGNSWETEDNTVLPDELHVWICLLDDTIAHVFAKDQKNMQMFTCLLKLYMNFCLSGNFKRDSLESLRVITHNTLRYVAQAGPFICTDNTIDNDILLKQVGFMNSAILENRMAFNDYRDLIEVFTAYWKQRNEVISNVPAKLPGDYFKEDVKEIQTKLLQCMSQALDKKVELIEFISFCRVYDEFLIDLNDIPLDWYVRMPGEEQIDIFLLSKVLEKVDNKWKDSDLKCYKVANVKKFAQLYQVLNEEAEVPKHYLVEAIKILIGYIKDLAVKPTWTDGSALTESNQIGAMNLLITSVRSSLMYFKEQPDYLSFKRFLEESTMPFLTVINDSVSFADFKKRVLLIKESFWYIRNLNEINIDKALELCRLGNNEDFDEGFLREGYAKYVEQFEEYMKKYSDLECDDKITKIVSDVKGDVTKVLTSQWTLEFKQNKLPLILAGLSAVWALSTSKDVASTGQYLKPHCIQILCVLRLLSADSEEAGVKKHLAQVLTGQGKSLILGMTATILALFGHSVQIMCYSDYLAKRDADDFEEFYEFFSVDEMVEYETFADVATKQLGNVAGNAENYILKCLGMPNVRNYGKSMNAGNFKKKVLLIDEVDVFFTEKFYGKSYSQVICPKVPGLTLIQDKIWDLIVKGNWSAGFIKRKVKEFEGYSDHPDIRKLVEFINRPDTYTLLEASGEDLVEKTYTNKSLYISHLDRMISTALDVNQRVIDDPFLNRFRLNSQGNITCRTALGKYCDRTKAGYYNAFIYLKLTRGCSNPESDNFGYMMLDTGSISYAKLPENYPLILGVTGTLTTLNEYEQRAVKEHYQILNSSVMPSFFGGSNLKFNKFSNFSCFETETDWMNNIFSNINVAINQKRSVLVFFETDIKINAFMNEFSSQLDRLNVLTADTDEDDMEIFINDAGVAKTVTLATRDMGRGVDYKSSVAVEKNGGIHVIQSFFSKDLKEETQIKGRTARKDNQGSYELIVCIDHLRKQELVTDEIKFFSVNYDMLARSRKQLMTKEGATKDTQVNQALERHNKTIEFFKQVGGL</sequence>
<evidence type="ECO:0000313" key="5">
    <source>
        <dbReference type="EMBL" id="JAV28473.1"/>
    </source>
</evidence>
<feature type="compositionally biased region" description="Basic and acidic residues" evidence="3">
    <location>
        <begin position="64"/>
        <end position="73"/>
    </location>
</feature>
<name>A0A1Q3FLU5_CULTA</name>
<protein>
    <recommendedName>
        <fullName evidence="4">SecA family profile domain-containing protein</fullName>
    </recommendedName>
</protein>
<dbReference type="PANTHER" id="PTHR30612">
    <property type="entry name" value="SECA INNER MEMBRANE COMPONENT OF SEC PROTEIN SECRETION SYSTEM"/>
    <property type="match status" value="1"/>
</dbReference>
<evidence type="ECO:0000259" key="4">
    <source>
        <dbReference type="PROSITE" id="PS51196"/>
    </source>
</evidence>
<dbReference type="PROSITE" id="PS51196">
    <property type="entry name" value="SECA_MOTOR_DEAD"/>
    <property type="match status" value="1"/>
</dbReference>
<keyword evidence="2" id="KW-0811">Translocation</keyword>
<reference evidence="5" key="1">
    <citation type="submission" date="2017-01" db="EMBL/GenBank/DDBJ databases">
        <title>A deep insight into the sialotranscriptome of adult male and female Cluex tarsalis mosquitoes.</title>
        <authorList>
            <person name="Ribeiro J.M."/>
            <person name="Moreira F."/>
            <person name="Bernard K.A."/>
            <person name="Calvo E."/>
        </authorList>
    </citation>
    <scope>NUCLEOTIDE SEQUENCE</scope>
    <source>
        <strain evidence="5">Kern County</strain>
        <tissue evidence="5">Salivary glands</tissue>
    </source>
</reference>
<dbReference type="GO" id="GO:0006605">
    <property type="term" value="P:protein targeting"/>
    <property type="evidence" value="ECO:0007669"/>
    <property type="project" value="InterPro"/>
</dbReference>
<dbReference type="GO" id="GO:0006886">
    <property type="term" value="P:intracellular protein transport"/>
    <property type="evidence" value="ECO:0007669"/>
    <property type="project" value="InterPro"/>
</dbReference>
<evidence type="ECO:0000256" key="3">
    <source>
        <dbReference type="SAM" id="MobiDB-lite"/>
    </source>
</evidence>
<proteinExistence type="predicted"/>
<dbReference type="Gene3D" id="3.40.50.300">
    <property type="entry name" value="P-loop containing nucleotide triphosphate hydrolases"/>
    <property type="match status" value="2"/>
</dbReference>
<keyword evidence="1" id="KW-0813">Transport</keyword>
<dbReference type="SUPFAM" id="SSF52540">
    <property type="entry name" value="P-loop containing nucleoside triphosphate hydrolases"/>
    <property type="match status" value="2"/>
</dbReference>
<feature type="region of interest" description="Disordered" evidence="3">
    <location>
        <begin position="1"/>
        <end position="23"/>
    </location>
</feature>
<dbReference type="InterPro" id="IPR011115">
    <property type="entry name" value="SecA_DEAD"/>
</dbReference>
<dbReference type="GO" id="GO:0005524">
    <property type="term" value="F:ATP binding"/>
    <property type="evidence" value="ECO:0007669"/>
    <property type="project" value="InterPro"/>
</dbReference>
<dbReference type="InterPro" id="IPR027417">
    <property type="entry name" value="P-loop_NTPase"/>
</dbReference>
<evidence type="ECO:0000256" key="2">
    <source>
        <dbReference type="ARBA" id="ARBA00023010"/>
    </source>
</evidence>
<feature type="domain" description="SecA family profile" evidence="4">
    <location>
        <begin position="939"/>
        <end position="1589"/>
    </location>
</feature>
<accession>A0A1Q3FLU5</accession>
<dbReference type="InterPro" id="IPR000185">
    <property type="entry name" value="SecA"/>
</dbReference>